<keyword evidence="1" id="KW-0732">Signal</keyword>
<name>A0A6B0UEG0_IXORI</name>
<feature type="signal peptide" evidence="1">
    <location>
        <begin position="1"/>
        <end position="28"/>
    </location>
</feature>
<dbReference type="EMBL" id="GIFC01007418">
    <property type="protein sequence ID" value="MXU89501.1"/>
    <property type="molecule type" value="Transcribed_RNA"/>
</dbReference>
<evidence type="ECO:0000256" key="1">
    <source>
        <dbReference type="SAM" id="SignalP"/>
    </source>
</evidence>
<feature type="chain" id="PRO_5025627642" evidence="1">
    <location>
        <begin position="29"/>
        <end position="108"/>
    </location>
</feature>
<protein>
    <submittedName>
        <fullName evidence="2">Putative secreted protein</fullName>
    </submittedName>
</protein>
<organism evidence="2">
    <name type="scientific">Ixodes ricinus</name>
    <name type="common">Common tick</name>
    <name type="synonym">Acarus ricinus</name>
    <dbReference type="NCBI Taxonomy" id="34613"/>
    <lineage>
        <taxon>Eukaryota</taxon>
        <taxon>Metazoa</taxon>
        <taxon>Ecdysozoa</taxon>
        <taxon>Arthropoda</taxon>
        <taxon>Chelicerata</taxon>
        <taxon>Arachnida</taxon>
        <taxon>Acari</taxon>
        <taxon>Parasitiformes</taxon>
        <taxon>Ixodida</taxon>
        <taxon>Ixodoidea</taxon>
        <taxon>Ixodidae</taxon>
        <taxon>Ixodinae</taxon>
        <taxon>Ixodes</taxon>
    </lineage>
</organism>
<proteinExistence type="predicted"/>
<evidence type="ECO:0000313" key="2">
    <source>
        <dbReference type="EMBL" id="MXU89501.1"/>
    </source>
</evidence>
<accession>A0A6B0UEG0</accession>
<reference evidence="2" key="1">
    <citation type="submission" date="2019-12" db="EMBL/GenBank/DDBJ databases">
        <title>An insight into the sialome of adult female Ixodes ricinus ticks feeding for 6 days.</title>
        <authorList>
            <person name="Perner J."/>
            <person name="Ribeiro J.M.C."/>
        </authorList>
    </citation>
    <scope>NUCLEOTIDE SEQUENCE</scope>
    <source>
        <strain evidence="2">Semi-engorged</strain>
        <tissue evidence="2">Salivary glands</tissue>
    </source>
</reference>
<sequence length="108" mass="11519">MGGRRPWFSGGGCAPWACCLGICRFVQCGPCYKRGGRVCIGRIGGCLDDGLGGRGCSLGAAVGGRLLVHCRTWTTRQVTETFHIVNYGAQCVGKPSMALSEKEIIFFD</sequence>
<dbReference type="AlphaFoldDB" id="A0A6B0UEG0"/>